<organism evidence="5 6">
    <name type="scientific">Pachysolen tannophilus NRRL Y-2460</name>
    <dbReference type="NCBI Taxonomy" id="669874"/>
    <lineage>
        <taxon>Eukaryota</taxon>
        <taxon>Fungi</taxon>
        <taxon>Dikarya</taxon>
        <taxon>Ascomycota</taxon>
        <taxon>Saccharomycotina</taxon>
        <taxon>Pichiomycetes</taxon>
        <taxon>Pachysolenaceae</taxon>
        <taxon>Pachysolen</taxon>
    </lineage>
</organism>
<dbReference type="InterPro" id="IPR018791">
    <property type="entry name" value="UV_resistance/autophagy_Atg14"/>
</dbReference>
<evidence type="ECO:0000259" key="4">
    <source>
        <dbReference type="Pfam" id="PF00168"/>
    </source>
</evidence>
<dbReference type="Proteomes" id="UP000094236">
    <property type="component" value="Unassembled WGS sequence"/>
</dbReference>
<dbReference type="Pfam" id="PF00168">
    <property type="entry name" value="C2"/>
    <property type="match status" value="1"/>
</dbReference>
<dbReference type="InterPro" id="IPR035892">
    <property type="entry name" value="C2_domain_sf"/>
</dbReference>
<keyword evidence="6" id="KW-1185">Reference proteome</keyword>
<dbReference type="OrthoDB" id="72772at2759"/>
<dbReference type="GO" id="GO:0005768">
    <property type="term" value="C:endosome"/>
    <property type="evidence" value="ECO:0007669"/>
    <property type="project" value="TreeGrafter"/>
</dbReference>
<dbReference type="AlphaFoldDB" id="A0A1E4U2P4"/>
<dbReference type="EMBL" id="KV454011">
    <property type="protein sequence ID" value="ODV98271.1"/>
    <property type="molecule type" value="Genomic_DNA"/>
</dbReference>
<accession>A0A1E4U2P4</accession>
<evidence type="ECO:0000256" key="2">
    <source>
        <dbReference type="ARBA" id="ARBA00013807"/>
    </source>
</evidence>
<dbReference type="SUPFAM" id="SSF49562">
    <property type="entry name" value="C2 domain (Calcium/lipid-binding domain, CaLB)"/>
    <property type="match status" value="1"/>
</dbReference>
<reference evidence="6" key="1">
    <citation type="submission" date="2016-05" db="EMBL/GenBank/DDBJ databases">
        <title>Comparative genomics of biotechnologically important yeasts.</title>
        <authorList>
            <consortium name="DOE Joint Genome Institute"/>
            <person name="Riley R."/>
            <person name="Haridas S."/>
            <person name="Wolfe K.H."/>
            <person name="Lopes M.R."/>
            <person name="Hittinger C.T."/>
            <person name="Goker M."/>
            <person name="Salamov A."/>
            <person name="Wisecaver J."/>
            <person name="Long T.M."/>
            <person name="Aerts A.L."/>
            <person name="Barry K."/>
            <person name="Choi C."/>
            <person name="Clum A."/>
            <person name="Coughlan A.Y."/>
            <person name="Deshpande S."/>
            <person name="Douglass A.P."/>
            <person name="Hanson S.J."/>
            <person name="Klenk H.-P."/>
            <person name="Labutti K."/>
            <person name="Lapidus A."/>
            <person name="Lindquist E."/>
            <person name="Lipzen A."/>
            <person name="Meier-Kolthoff J.P."/>
            <person name="Ohm R.A."/>
            <person name="Otillar R.P."/>
            <person name="Pangilinan J."/>
            <person name="Peng Y."/>
            <person name="Rokas A."/>
            <person name="Rosa C.A."/>
            <person name="Scheuner C."/>
            <person name="Sibirny A.A."/>
            <person name="Slot J.C."/>
            <person name="Stielow J.B."/>
            <person name="Sun H."/>
            <person name="Kurtzman C.P."/>
            <person name="Blackwell M."/>
            <person name="Grigoriev I.V."/>
            <person name="Jeffries T.W."/>
        </authorList>
    </citation>
    <scope>NUCLEOTIDE SEQUENCE [LARGE SCALE GENOMIC DNA]</scope>
    <source>
        <strain evidence="6">NRRL Y-2460</strain>
    </source>
</reference>
<dbReference type="PANTHER" id="PTHR15157:SF5">
    <property type="entry name" value="UV RADIATION RESISTANCE-ASSOCIATED GENE PROTEIN"/>
    <property type="match status" value="1"/>
</dbReference>
<dbReference type="InterPro" id="IPR000008">
    <property type="entry name" value="C2_dom"/>
</dbReference>
<dbReference type="Pfam" id="PF10186">
    <property type="entry name" value="ATG14"/>
    <property type="match status" value="1"/>
</dbReference>
<evidence type="ECO:0000256" key="1">
    <source>
        <dbReference type="ARBA" id="ARBA00009574"/>
    </source>
</evidence>
<proteinExistence type="inferred from homology"/>
<protein>
    <recommendedName>
        <fullName evidence="2">Autophagy-related protein 14</fullName>
    </recommendedName>
</protein>
<evidence type="ECO:0000313" key="5">
    <source>
        <dbReference type="EMBL" id="ODV98271.1"/>
    </source>
</evidence>
<comment type="similarity">
    <text evidence="1">Belongs to the ATG14 family.</text>
</comment>
<keyword evidence="3" id="KW-0175">Coiled coil</keyword>
<evidence type="ECO:0000313" key="6">
    <source>
        <dbReference type="Proteomes" id="UP000094236"/>
    </source>
</evidence>
<dbReference type="GO" id="GO:0035493">
    <property type="term" value="P:SNARE complex assembly"/>
    <property type="evidence" value="ECO:0007669"/>
    <property type="project" value="TreeGrafter"/>
</dbReference>
<evidence type="ECO:0000256" key="3">
    <source>
        <dbReference type="ARBA" id="ARBA00023054"/>
    </source>
</evidence>
<name>A0A1E4U2P4_PACTA</name>
<dbReference type="PANTHER" id="PTHR15157">
    <property type="entry name" value="UV RADIATION RESISTANCE-ASSOCIATED GENE PROTEIN"/>
    <property type="match status" value="1"/>
</dbReference>
<dbReference type="GO" id="GO:0000149">
    <property type="term" value="F:SNARE binding"/>
    <property type="evidence" value="ECO:0007669"/>
    <property type="project" value="TreeGrafter"/>
</dbReference>
<dbReference type="STRING" id="669874.A0A1E4U2P4"/>
<dbReference type="GO" id="GO:0032991">
    <property type="term" value="C:protein-containing complex"/>
    <property type="evidence" value="ECO:0007669"/>
    <property type="project" value="UniProtKB-ARBA"/>
</dbReference>
<sequence length="608" mass="70223">MSKSTPSSPVVNQSSFPFNNSFSNSESITNNLNHRLIRPRPKKLKQLRSILLRNININVINEKKNVTNTHSKSLKSLKQRNLTRSTMHLQSSYKDSFVHDKNSDSDSMLAKELEKSAKLIGSNDPVEKQIRLQNLNKSRLVDTFFSIHLVNSEQPIYVSEVVEQNMNPNFMEFDFSSLKYSEFETLRIKIWCKEHSKDNGWILLLRIDLILSMLRYLGEELIESELQDENMVLVVLTDGYYLIPIENFFLGIGYQEKRDDGSRKHRKSNRTNSAASSIRPILSASFDHILKLNNLQSFIRDSEKSKITISRDIEKNMEILREKEFTSMNKTDITVKIKLIEVEIESKSKKVRKLNLEYLKKASSITSRKQQVKDTLVELSIEKEHLYTLRDEFGAKANKLDDINNELLKERSKVSSKLLEIFPIEPVKSMPHEFMILNYRLPSKINPQWMTKTMDLQIGAVLNFITQLVFLLSHYLAIPLRYPIEPFGSNSYICDPISQLKNSKLFPLWCKDNINSIHRFEYGLILLGKNIEQLLEVVGVRGIADPRNLLGNLKLLLLCLSEYGGDVTEGDNGSFGHYPDDEIETQRQLSKLRIAHIRRHLTSSDSRA</sequence>
<feature type="domain" description="C2" evidence="4">
    <location>
        <begin position="131"/>
        <end position="199"/>
    </location>
</feature>
<gene>
    <name evidence="5" type="ORF">PACTADRAFT_757</name>
</gene>
<dbReference type="GO" id="GO:0000323">
    <property type="term" value="C:lytic vacuole"/>
    <property type="evidence" value="ECO:0007669"/>
    <property type="project" value="TreeGrafter"/>
</dbReference>